<evidence type="ECO:0000313" key="10">
    <source>
        <dbReference type="Proteomes" id="UP000219374"/>
    </source>
</evidence>
<feature type="transmembrane region" description="Helical" evidence="8">
    <location>
        <begin position="167"/>
        <end position="190"/>
    </location>
</feature>
<protein>
    <submittedName>
        <fullName evidence="9">Iron complex transport system permease protein</fullName>
    </submittedName>
</protein>
<proteinExistence type="inferred from homology"/>
<feature type="transmembrane region" description="Helical" evidence="8">
    <location>
        <begin position="259"/>
        <end position="284"/>
    </location>
</feature>
<organism evidence="9 10">
    <name type="scientific">Pseudoxanthomonas wuyuanensis</name>
    <dbReference type="NCBI Taxonomy" id="1073196"/>
    <lineage>
        <taxon>Bacteria</taxon>
        <taxon>Pseudomonadati</taxon>
        <taxon>Pseudomonadota</taxon>
        <taxon>Gammaproteobacteria</taxon>
        <taxon>Lysobacterales</taxon>
        <taxon>Lysobacteraceae</taxon>
        <taxon>Pseudoxanthomonas</taxon>
    </lineage>
</organism>
<keyword evidence="7 8" id="KW-0472">Membrane</keyword>
<dbReference type="OrthoDB" id="9055647at2"/>
<name>A0A286CYU9_9GAMM</name>
<feature type="transmembrane region" description="Helical" evidence="8">
    <location>
        <begin position="20"/>
        <end position="45"/>
    </location>
</feature>
<dbReference type="GO" id="GO:0005886">
    <property type="term" value="C:plasma membrane"/>
    <property type="evidence" value="ECO:0007669"/>
    <property type="project" value="UniProtKB-SubCell"/>
</dbReference>
<gene>
    <name evidence="9" type="ORF">SAMN06296416_101678</name>
</gene>
<keyword evidence="4" id="KW-1003">Cell membrane</keyword>
<dbReference type="Proteomes" id="UP000219374">
    <property type="component" value="Unassembled WGS sequence"/>
</dbReference>
<reference evidence="9 10" key="1">
    <citation type="submission" date="2017-09" db="EMBL/GenBank/DDBJ databases">
        <authorList>
            <person name="Ehlers B."/>
            <person name="Leendertz F.H."/>
        </authorList>
    </citation>
    <scope>NUCLEOTIDE SEQUENCE [LARGE SCALE GENOMIC DNA]</scope>
    <source>
        <strain evidence="9 10">CGMCC 1.10978</strain>
    </source>
</reference>
<dbReference type="InterPro" id="IPR000522">
    <property type="entry name" value="ABC_transptr_permease_BtuC"/>
</dbReference>
<dbReference type="InterPro" id="IPR037294">
    <property type="entry name" value="ABC_BtuC-like"/>
</dbReference>
<dbReference type="RefSeq" id="WP_097120438.1">
    <property type="nucleotide sequence ID" value="NZ_OCND01000001.1"/>
</dbReference>
<feature type="transmembrane region" description="Helical" evidence="8">
    <location>
        <begin position="328"/>
        <end position="349"/>
    </location>
</feature>
<keyword evidence="10" id="KW-1185">Reference proteome</keyword>
<evidence type="ECO:0000256" key="7">
    <source>
        <dbReference type="ARBA" id="ARBA00023136"/>
    </source>
</evidence>
<evidence type="ECO:0000313" key="9">
    <source>
        <dbReference type="EMBL" id="SOD51539.1"/>
    </source>
</evidence>
<dbReference type="GO" id="GO:0033214">
    <property type="term" value="P:siderophore-iron import into cell"/>
    <property type="evidence" value="ECO:0007669"/>
    <property type="project" value="TreeGrafter"/>
</dbReference>
<feature type="transmembrane region" description="Helical" evidence="8">
    <location>
        <begin position="211"/>
        <end position="232"/>
    </location>
</feature>
<keyword evidence="5 8" id="KW-0812">Transmembrane</keyword>
<dbReference type="GO" id="GO:0022857">
    <property type="term" value="F:transmembrane transporter activity"/>
    <property type="evidence" value="ECO:0007669"/>
    <property type="project" value="InterPro"/>
</dbReference>
<accession>A0A286CYU9</accession>
<dbReference type="PANTHER" id="PTHR30472">
    <property type="entry name" value="FERRIC ENTEROBACTIN TRANSPORT SYSTEM PERMEASE PROTEIN"/>
    <property type="match status" value="1"/>
</dbReference>
<feature type="transmembrane region" description="Helical" evidence="8">
    <location>
        <begin position="75"/>
        <end position="96"/>
    </location>
</feature>
<evidence type="ECO:0000256" key="6">
    <source>
        <dbReference type="ARBA" id="ARBA00022989"/>
    </source>
</evidence>
<dbReference type="AlphaFoldDB" id="A0A286CYU9"/>
<feature type="transmembrane region" description="Helical" evidence="8">
    <location>
        <begin position="116"/>
        <end position="135"/>
    </location>
</feature>
<comment type="similarity">
    <text evidence="2">Belongs to the binding-protein-dependent transport system permease family. FecCD subfamily.</text>
</comment>
<feature type="transmembrane region" description="Helical" evidence="8">
    <location>
        <begin position="142"/>
        <end position="161"/>
    </location>
</feature>
<evidence type="ECO:0000256" key="1">
    <source>
        <dbReference type="ARBA" id="ARBA00004651"/>
    </source>
</evidence>
<dbReference type="EMBL" id="OCND01000001">
    <property type="protein sequence ID" value="SOD51539.1"/>
    <property type="molecule type" value="Genomic_DNA"/>
</dbReference>
<evidence type="ECO:0000256" key="3">
    <source>
        <dbReference type="ARBA" id="ARBA00022448"/>
    </source>
</evidence>
<evidence type="ECO:0000256" key="8">
    <source>
        <dbReference type="SAM" id="Phobius"/>
    </source>
</evidence>
<feature type="transmembrane region" description="Helical" evidence="8">
    <location>
        <begin position="296"/>
        <end position="316"/>
    </location>
</feature>
<sequence>MSAAVSVPSGPSWHRTWRTPGLLAALVALLIVAAIAGLCIGQVVLSPAQVMQGLLGAGEGSIESRIVVELRLPRVVAAVTGGSALALAGLLMQALFRNPLADAWSLGLMAGGQLRAALVVVAGAVVGPAALSVLAGLEGIGVVSGSALGMLLIATAMAGLARRVGTVTLLVLGLMLGFMAQGLISVLLHFTNRSQARAFASWNDATFASVVWTDFATLLPPLLLGLALAVALSKPLTALLLGDTYAESLGVNVPRLRRLVLVAVILLAAPITAYCGPVAFIGLITPHLARAAMGSARIGPLVAVTAAMGATLALAADLVVHLPWSQHFLHLNAILAILGAPVVIVLLLGSRAMREGG</sequence>
<keyword evidence="3" id="KW-0813">Transport</keyword>
<evidence type="ECO:0000256" key="2">
    <source>
        <dbReference type="ARBA" id="ARBA00007935"/>
    </source>
</evidence>
<comment type="subcellular location">
    <subcellularLocation>
        <location evidence="1">Cell membrane</location>
        <topology evidence="1">Multi-pass membrane protein</topology>
    </subcellularLocation>
</comment>
<keyword evidence="6 8" id="KW-1133">Transmembrane helix</keyword>
<dbReference type="SUPFAM" id="SSF81345">
    <property type="entry name" value="ABC transporter involved in vitamin B12 uptake, BtuC"/>
    <property type="match status" value="1"/>
</dbReference>
<dbReference type="PANTHER" id="PTHR30472:SF41">
    <property type="entry name" value="TRANSPORT SYSTEM PERMEASE PROTEIN"/>
    <property type="match status" value="1"/>
</dbReference>
<dbReference type="Gene3D" id="1.10.3470.10">
    <property type="entry name" value="ABC transporter involved in vitamin B12 uptake, BtuC"/>
    <property type="match status" value="1"/>
</dbReference>
<evidence type="ECO:0000256" key="5">
    <source>
        <dbReference type="ARBA" id="ARBA00022692"/>
    </source>
</evidence>
<dbReference type="Pfam" id="PF01032">
    <property type="entry name" value="FecCD"/>
    <property type="match status" value="1"/>
</dbReference>
<evidence type="ECO:0000256" key="4">
    <source>
        <dbReference type="ARBA" id="ARBA00022475"/>
    </source>
</evidence>